<dbReference type="InterPro" id="IPR011206">
    <property type="entry name" value="Citrate_lyase_beta/mcl1/mcl2"/>
</dbReference>
<evidence type="ECO:0000256" key="4">
    <source>
        <dbReference type="PIRSR" id="PIRSR015582-1"/>
    </source>
</evidence>
<dbReference type="InterPro" id="IPR040442">
    <property type="entry name" value="Pyrv_kinase-like_dom_sf"/>
</dbReference>
<dbReference type="Gene3D" id="6.10.140.960">
    <property type="match status" value="1"/>
</dbReference>
<reference evidence="8" key="1">
    <citation type="submission" date="2016-10" db="EMBL/GenBank/DDBJ databases">
        <authorList>
            <person name="Varghese N."/>
            <person name="Submissions S."/>
        </authorList>
    </citation>
    <scope>NUCLEOTIDE SEQUENCE [LARGE SCALE GENOMIC DNA]</scope>
    <source>
        <strain evidence="8">ATCC 23835</strain>
    </source>
</reference>
<proteinExistence type="predicted"/>
<organism evidence="7 8">
    <name type="scientific">Pseudomonas asplenii</name>
    <dbReference type="NCBI Taxonomy" id="53407"/>
    <lineage>
        <taxon>Bacteria</taxon>
        <taxon>Pseudomonadati</taxon>
        <taxon>Pseudomonadota</taxon>
        <taxon>Gammaproteobacteria</taxon>
        <taxon>Pseudomonadales</taxon>
        <taxon>Pseudomonadaceae</taxon>
        <taxon>Pseudomonas</taxon>
    </lineage>
</organism>
<dbReference type="InterPro" id="IPR005000">
    <property type="entry name" value="Aldolase/citrate-lyase_domain"/>
</dbReference>
<feature type="binding site" evidence="5">
    <location>
        <position position="178"/>
    </location>
    <ligand>
        <name>Mg(2+)</name>
        <dbReference type="ChEBI" id="CHEBI:18420"/>
    </ligand>
</feature>
<dbReference type="PANTHER" id="PTHR11105">
    <property type="entry name" value="CITRATE LYASE SUBUNIT BETA-RELATED"/>
    <property type="match status" value="1"/>
</dbReference>
<evidence type="ECO:0000256" key="2">
    <source>
        <dbReference type="ARBA" id="ARBA00022723"/>
    </source>
</evidence>
<feature type="binding site" evidence="4">
    <location>
        <position position="152"/>
    </location>
    <ligand>
        <name>substrate</name>
    </ligand>
</feature>
<evidence type="ECO:0000313" key="8">
    <source>
        <dbReference type="Proteomes" id="UP000199524"/>
    </source>
</evidence>
<evidence type="ECO:0000259" key="6">
    <source>
        <dbReference type="Pfam" id="PF03328"/>
    </source>
</evidence>
<dbReference type="RefSeq" id="WP_017526868.1">
    <property type="nucleotide sequence ID" value="NZ_LT629777.1"/>
</dbReference>
<dbReference type="EMBL" id="LT629777">
    <property type="protein sequence ID" value="SDT34975.1"/>
    <property type="molecule type" value="Genomic_DNA"/>
</dbReference>
<dbReference type="PIRSF" id="PIRSF015582">
    <property type="entry name" value="Cit_lyase_B"/>
    <property type="match status" value="1"/>
</dbReference>
<dbReference type="GO" id="GO:0047777">
    <property type="term" value="F:(S)-citramalyl-CoA lyase activity"/>
    <property type="evidence" value="ECO:0007669"/>
    <property type="project" value="TreeGrafter"/>
</dbReference>
<dbReference type="AlphaFoldDB" id="A0A1H1ZMD9"/>
<dbReference type="GO" id="GO:0106064">
    <property type="term" value="P:regulation of cobalamin metabolic process"/>
    <property type="evidence" value="ECO:0007669"/>
    <property type="project" value="TreeGrafter"/>
</dbReference>
<dbReference type="SUPFAM" id="SSF51621">
    <property type="entry name" value="Phosphoenolpyruvate/pyruvate domain"/>
    <property type="match status" value="1"/>
</dbReference>
<dbReference type="GeneID" id="300210038"/>
<evidence type="ECO:0000256" key="1">
    <source>
        <dbReference type="ARBA" id="ARBA00001946"/>
    </source>
</evidence>
<evidence type="ECO:0000313" key="7">
    <source>
        <dbReference type="EMBL" id="SDT34975.1"/>
    </source>
</evidence>
<feature type="domain" description="HpcH/HpaI aldolase/citrate lyase" evidence="6">
    <location>
        <begin position="52"/>
        <end position="242"/>
    </location>
</feature>
<comment type="cofactor">
    <cofactor evidence="1">
        <name>Mg(2+)</name>
        <dbReference type="ChEBI" id="CHEBI:18420"/>
    </cofactor>
</comment>
<dbReference type="Pfam" id="PF03328">
    <property type="entry name" value="HpcH_HpaI"/>
    <property type="match status" value="1"/>
</dbReference>
<sequence>MSNQVHPREALFDGEKTFPVLSVCEHFAGSEKLIVKAMELQAQLGPVFDITCDCEDGAAAGDEEDHAQMVARLVNSEKNLHGKLGVRIHDYTHPFWKRDVDVIVGQTAARIAYVTLPKAITAAQVVEMSDYIQAVAARTGVERKIPIHVLVETHGALREVFEIAGLPGVEVLDFGQMDFVSAHQGAIPASAMRSPDQFQHPLIVRAKTEMVAAAIANGVVPSHNVCLSLKDADVIGGDASRAKREFGFLRMWSIHPAQISAIVSAMQPAFEEIEDAAEILCAAQDKDWGPIQYQGELHDRATYRYFWSILEQAKATGMNIPEKALKRFY</sequence>
<gene>
    <name evidence="7" type="ORF">SAMN05216598_5185</name>
</gene>
<dbReference type="PANTHER" id="PTHR11105:SF0">
    <property type="entry name" value="CITRAMALYL-COA LYASE, MITOCHONDRIAL"/>
    <property type="match status" value="1"/>
</dbReference>
<keyword evidence="2 5" id="KW-0479">Metal-binding</keyword>
<dbReference type="InterPro" id="IPR040186">
    <property type="entry name" value="Citramalyl-CoA_lyase"/>
</dbReference>
<dbReference type="InterPro" id="IPR015813">
    <property type="entry name" value="Pyrv/PenolPyrv_kinase-like_dom"/>
</dbReference>
<name>A0A1H1ZMD9_9PSED</name>
<evidence type="ECO:0000256" key="5">
    <source>
        <dbReference type="PIRSR" id="PIRSR015582-2"/>
    </source>
</evidence>
<protein>
    <submittedName>
        <fullName evidence="7">Citrate lyase subunit beta / citryl-CoA lyase</fullName>
    </submittedName>
</protein>
<accession>A0A1H1ZMD9</accession>
<keyword evidence="7" id="KW-0456">Lyase</keyword>
<keyword evidence="3 5" id="KW-0460">Magnesium</keyword>
<feature type="binding site" evidence="4">
    <location>
        <position position="87"/>
    </location>
    <ligand>
        <name>substrate</name>
    </ligand>
</feature>
<dbReference type="Proteomes" id="UP000199524">
    <property type="component" value="Chromosome I"/>
</dbReference>
<feature type="binding site" evidence="5">
    <location>
        <position position="152"/>
    </location>
    <ligand>
        <name>Mg(2+)</name>
        <dbReference type="ChEBI" id="CHEBI:18420"/>
    </ligand>
</feature>
<dbReference type="GO" id="GO:0046872">
    <property type="term" value="F:metal ion binding"/>
    <property type="evidence" value="ECO:0007669"/>
    <property type="project" value="UniProtKB-KW"/>
</dbReference>
<dbReference type="Gene3D" id="3.20.20.60">
    <property type="entry name" value="Phosphoenolpyruvate-binding domains"/>
    <property type="match status" value="1"/>
</dbReference>
<evidence type="ECO:0000256" key="3">
    <source>
        <dbReference type="ARBA" id="ARBA00022842"/>
    </source>
</evidence>
<keyword evidence="8" id="KW-1185">Reference proteome</keyword>